<evidence type="ECO:0000256" key="1">
    <source>
        <dbReference type="ARBA" id="ARBA00001614"/>
    </source>
</evidence>
<evidence type="ECO:0000256" key="6">
    <source>
        <dbReference type="ARBA" id="ARBA00023235"/>
    </source>
</evidence>
<organism evidence="9 10">
    <name type="scientific">Bacillus salitolerans</name>
    <dbReference type="NCBI Taxonomy" id="1437434"/>
    <lineage>
        <taxon>Bacteria</taxon>
        <taxon>Bacillati</taxon>
        <taxon>Bacillota</taxon>
        <taxon>Bacilli</taxon>
        <taxon>Bacillales</taxon>
        <taxon>Bacillaceae</taxon>
        <taxon>Bacillus</taxon>
    </lineage>
</organism>
<dbReference type="EMBL" id="JBHUEM010000003">
    <property type="protein sequence ID" value="MFD1735450.1"/>
    <property type="molecule type" value="Genomic_DNA"/>
</dbReference>
<dbReference type="Gene3D" id="2.70.98.10">
    <property type="match status" value="1"/>
</dbReference>
<keyword evidence="7 8" id="KW-0119">Carbohydrate metabolism</keyword>
<dbReference type="InterPro" id="IPR015443">
    <property type="entry name" value="Aldose_1-epimerase"/>
</dbReference>
<dbReference type="Proteomes" id="UP001597214">
    <property type="component" value="Unassembled WGS sequence"/>
</dbReference>
<dbReference type="InterPro" id="IPR008183">
    <property type="entry name" value="Aldose_1/G6P_1-epimerase"/>
</dbReference>
<comment type="catalytic activity">
    <reaction evidence="1 8">
        <text>alpha-D-glucose = beta-D-glucose</text>
        <dbReference type="Rhea" id="RHEA:10264"/>
        <dbReference type="ChEBI" id="CHEBI:15903"/>
        <dbReference type="ChEBI" id="CHEBI:17925"/>
        <dbReference type="EC" id="5.1.3.3"/>
    </reaction>
</comment>
<dbReference type="InterPro" id="IPR018052">
    <property type="entry name" value="Ald1_epimerase_CS"/>
</dbReference>
<comment type="caution">
    <text evidence="9">The sequence shown here is derived from an EMBL/GenBank/DDBJ whole genome shotgun (WGS) entry which is preliminary data.</text>
</comment>
<dbReference type="SUPFAM" id="SSF74650">
    <property type="entry name" value="Galactose mutarotase-like"/>
    <property type="match status" value="1"/>
</dbReference>
<evidence type="ECO:0000256" key="5">
    <source>
        <dbReference type="ARBA" id="ARBA00014165"/>
    </source>
</evidence>
<dbReference type="PANTHER" id="PTHR10091:SF0">
    <property type="entry name" value="GALACTOSE MUTAROTASE"/>
    <property type="match status" value="1"/>
</dbReference>
<evidence type="ECO:0000256" key="7">
    <source>
        <dbReference type="ARBA" id="ARBA00023277"/>
    </source>
</evidence>
<comment type="pathway">
    <text evidence="2 8">Carbohydrate metabolism; hexose metabolism.</text>
</comment>
<sequence>MKVIESICGTINGKPVKSYSILTDRGFKLTCIEYGCIITEILAPDQYGKVENIVLGFDSLEEYIPQSSYFGCVIGRVAGRIRGASLMIDDVLYGLPKNHGEHNLHGGPKGFDQVIWDSTIQCDTDEVSIKFSYNSPNGENGFPGNLYTNVTYTVTNSSELIISYRAISNQKTVVNLTNHSYFNLSGDLKRTILDHELTLKSERYLELDEDLIPTGNSLFVKGTVFDFRQGQTLSTGIESNDPQMRVAKGGYDHPFLLSTNNQKEIILMDKESGRRLVMETDEPSVVLYTGNSLGGVHFIRGTKSKKYLGLCLETQKPPNMINHPDFPSYLLDRNKEYTSKTKIRFETI</sequence>
<comment type="similarity">
    <text evidence="3 8">Belongs to the aldose epimerase family.</text>
</comment>
<dbReference type="PIRSF" id="PIRSF005096">
    <property type="entry name" value="GALM"/>
    <property type="match status" value="1"/>
</dbReference>
<evidence type="ECO:0000313" key="10">
    <source>
        <dbReference type="Proteomes" id="UP001597214"/>
    </source>
</evidence>
<reference evidence="10" key="1">
    <citation type="journal article" date="2019" name="Int. J. Syst. Evol. Microbiol.">
        <title>The Global Catalogue of Microorganisms (GCM) 10K type strain sequencing project: providing services to taxonomists for standard genome sequencing and annotation.</title>
        <authorList>
            <consortium name="The Broad Institute Genomics Platform"/>
            <consortium name="The Broad Institute Genome Sequencing Center for Infectious Disease"/>
            <person name="Wu L."/>
            <person name="Ma J."/>
        </authorList>
    </citation>
    <scope>NUCLEOTIDE SEQUENCE [LARGE SCALE GENOMIC DNA]</scope>
    <source>
        <strain evidence="10">CCUG 49339</strain>
    </source>
</reference>
<gene>
    <name evidence="9" type="ORF">ACFSCX_02635</name>
</gene>
<keyword evidence="6 8" id="KW-0413">Isomerase</keyword>
<dbReference type="PROSITE" id="PS00545">
    <property type="entry name" value="ALDOSE_1_EPIMERASE"/>
    <property type="match status" value="1"/>
</dbReference>
<dbReference type="CDD" id="cd09019">
    <property type="entry name" value="galactose_mutarotase_like"/>
    <property type="match status" value="1"/>
</dbReference>
<protein>
    <recommendedName>
        <fullName evidence="5 8">Aldose 1-epimerase</fullName>
        <ecNumber evidence="4 8">5.1.3.3</ecNumber>
    </recommendedName>
</protein>
<dbReference type="GO" id="GO:0016853">
    <property type="term" value="F:isomerase activity"/>
    <property type="evidence" value="ECO:0007669"/>
    <property type="project" value="UniProtKB-KW"/>
</dbReference>
<accession>A0ABW4LJS8</accession>
<dbReference type="EC" id="5.1.3.3" evidence="4 8"/>
<dbReference type="RefSeq" id="WP_377926550.1">
    <property type="nucleotide sequence ID" value="NZ_JBHUEM010000003.1"/>
</dbReference>
<dbReference type="InterPro" id="IPR014718">
    <property type="entry name" value="GH-type_carb-bd"/>
</dbReference>
<dbReference type="Pfam" id="PF01263">
    <property type="entry name" value="Aldose_epim"/>
    <property type="match status" value="1"/>
</dbReference>
<dbReference type="NCBIfam" id="NF008277">
    <property type="entry name" value="PRK11055.1"/>
    <property type="match status" value="1"/>
</dbReference>
<evidence type="ECO:0000256" key="8">
    <source>
        <dbReference type="PIRNR" id="PIRNR005096"/>
    </source>
</evidence>
<keyword evidence="10" id="KW-1185">Reference proteome</keyword>
<name>A0ABW4LJS8_9BACI</name>
<evidence type="ECO:0000313" key="9">
    <source>
        <dbReference type="EMBL" id="MFD1735450.1"/>
    </source>
</evidence>
<dbReference type="InterPro" id="IPR047215">
    <property type="entry name" value="Galactose_mutarotase-like"/>
</dbReference>
<dbReference type="InterPro" id="IPR011013">
    <property type="entry name" value="Gal_mutarotase_sf_dom"/>
</dbReference>
<evidence type="ECO:0000256" key="3">
    <source>
        <dbReference type="ARBA" id="ARBA00006206"/>
    </source>
</evidence>
<proteinExistence type="inferred from homology"/>
<evidence type="ECO:0000256" key="2">
    <source>
        <dbReference type="ARBA" id="ARBA00005028"/>
    </source>
</evidence>
<evidence type="ECO:0000256" key="4">
    <source>
        <dbReference type="ARBA" id="ARBA00013185"/>
    </source>
</evidence>
<dbReference type="PANTHER" id="PTHR10091">
    <property type="entry name" value="ALDOSE-1-EPIMERASE"/>
    <property type="match status" value="1"/>
</dbReference>